<keyword evidence="1" id="KW-1133">Transmembrane helix</keyword>
<keyword evidence="1" id="KW-0472">Membrane</keyword>
<dbReference type="AlphaFoldDB" id="A0A437STW3"/>
<keyword evidence="3" id="KW-1185">Reference proteome</keyword>
<protein>
    <submittedName>
        <fullName evidence="2">Uncharacterized protein</fullName>
    </submittedName>
</protein>
<dbReference type="EMBL" id="RXIA01000022">
    <property type="protein sequence ID" value="RVU70353.1"/>
    <property type="molecule type" value="Genomic_DNA"/>
</dbReference>
<proteinExistence type="predicted"/>
<organism evidence="2 3">
    <name type="scientific">Lactobacillus xujianguonis</name>
    <dbReference type="NCBI Taxonomy" id="2495899"/>
    <lineage>
        <taxon>Bacteria</taxon>
        <taxon>Bacillati</taxon>
        <taxon>Bacillota</taxon>
        <taxon>Bacilli</taxon>
        <taxon>Lactobacillales</taxon>
        <taxon>Lactobacillaceae</taxon>
        <taxon>Lactobacillus</taxon>
    </lineage>
</organism>
<keyword evidence="1" id="KW-0812">Transmembrane</keyword>
<gene>
    <name evidence="2" type="ORF">EJK17_08245</name>
</gene>
<dbReference type="RefSeq" id="WP_103662714.1">
    <property type="nucleotide sequence ID" value="NZ_ML136890.1"/>
</dbReference>
<name>A0A437STW3_9LACO</name>
<feature type="transmembrane region" description="Helical" evidence="1">
    <location>
        <begin position="7"/>
        <end position="27"/>
    </location>
</feature>
<reference evidence="2 3" key="1">
    <citation type="submission" date="2018-12" db="EMBL/GenBank/DDBJ databases">
        <authorList>
            <person name="Meng J."/>
        </authorList>
    </citation>
    <scope>NUCLEOTIDE SEQUENCE [LARGE SCALE GENOMIC DNA]</scope>
    <source>
        <strain evidence="2 3">HT111-2</strain>
    </source>
</reference>
<comment type="caution">
    <text evidence="2">The sequence shown here is derived from an EMBL/GenBank/DDBJ whole genome shotgun (WGS) entry which is preliminary data.</text>
</comment>
<feature type="transmembrane region" description="Helical" evidence="1">
    <location>
        <begin position="33"/>
        <end position="54"/>
    </location>
</feature>
<accession>A0A437STW3</accession>
<dbReference type="Proteomes" id="UP000288291">
    <property type="component" value="Unassembled WGS sequence"/>
</dbReference>
<evidence type="ECO:0000256" key="1">
    <source>
        <dbReference type="SAM" id="Phobius"/>
    </source>
</evidence>
<sequence length="60" mass="6722">MKKEYTFWILAGLILIIGIVDLVRYSFSDFLTLEGIIALILVLFPIVNAIVMTFSQAAES</sequence>
<evidence type="ECO:0000313" key="2">
    <source>
        <dbReference type="EMBL" id="RVU70353.1"/>
    </source>
</evidence>
<evidence type="ECO:0000313" key="3">
    <source>
        <dbReference type="Proteomes" id="UP000288291"/>
    </source>
</evidence>